<comment type="caution">
    <text evidence="8">The sequence shown here is derived from an EMBL/GenBank/DDBJ whole genome shotgun (WGS) entry which is preliminary data.</text>
</comment>
<dbReference type="PANTHER" id="PTHR20889:SF12">
    <property type="entry name" value="LP01149P"/>
    <property type="match status" value="1"/>
</dbReference>
<keyword evidence="4 7" id="KW-0460">Magnesium</keyword>
<evidence type="ECO:0000256" key="7">
    <source>
        <dbReference type="PIRSR" id="PIRSR031051-3"/>
    </source>
</evidence>
<evidence type="ECO:0000256" key="5">
    <source>
        <dbReference type="PIRSR" id="PIRSR031051-1"/>
    </source>
</evidence>
<organism evidence="8 9">
    <name type="scientific">Hesseltinella vesiculosa</name>
    <dbReference type="NCBI Taxonomy" id="101127"/>
    <lineage>
        <taxon>Eukaryota</taxon>
        <taxon>Fungi</taxon>
        <taxon>Fungi incertae sedis</taxon>
        <taxon>Mucoromycota</taxon>
        <taxon>Mucoromycotina</taxon>
        <taxon>Mucoromycetes</taxon>
        <taxon>Mucorales</taxon>
        <taxon>Cunninghamellaceae</taxon>
        <taxon>Hesseltinella</taxon>
    </lineage>
</organism>
<feature type="binding site" evidence="7">
    <location>
        <position position="13"/>
    </location>
    <ligand>
        <name>Mg(2+)</name>
        <dbReference type="ChEBI" id="CHEBI:18420"/>
    </ligand>
</feature>
<dbReference type="GO" id="GO:0016791">
    <property type="term" value="F:phosphatase activity"/>
    <property type="evidence" value="ECO:0007669"/>
    <property type="project" value="InterPro"/>
</dbReference>
<name>A0A1X2GJJ5_9FUNG</name>
<dbReference type="EMBL" id="MCGT01000012">
    <property type="protein sequence ID" value="ORX55196.1"/>
    <property type="molecule type" value="Genomic_DNA"/>
</dbReference>
<evidence type="ECO:0000256" key="2">
    <source>
        <dbReference type="ARBA" id="ARBA00022723"/>
    </source>
</evidence>
<dbReference type="NCBIfam" id="TIGR01489">
    <property type="entry name" value="DKMTPPase-SF"/>
    <property type="match status" value="1"/>
</dbReference>
<keyword evidence="9" id="KW-1185">Reference proteome</keyword>
<feature type="binding site" evidence="7">
    <location>
        <position position="181"/>
    </location>
    <ligand>
        <name>Mg(2+)</name>
        <dbReference type="ChEBI" id="CHEBI:18420"/>
    </ligand>
</feature>
<dbReference type="NCBIfam" id="TIGR01488">
    <property type="entry name" value="HAD-SF-IB"/>
    <property type="match status" value="1"/>
</dbReference>
<dbReference type="InterPro" id="IPR006384">
    <property type="entry name" value="HAD_hydro_PyrdxlP_Pase-like"/>
</dbReference>
<dbReference type="InterPro" id="IPR023214">
    <property type="entry name" value="HAD_sf"/>
</dbReference>
<reference evidence="8 9" key="1">
    <citation type="submission" date="2016-07" db="EMBL/GenBank/DDBJ databases">
        <title>Pervasive Adenine N6-methylation of Active Genes in Fungi.</title>
        <authorList>
            <consortium name="DOE Joint Genome Institute"/>
            <person name="Mondo S.J."/>
            <person name="Dannebaum R.O."/>
            <person name="Kuo R.C."/>
            <person name="Labutti K."/>
            <person name="Haridas S."/>
            <person name="Kuo A."/>
            <person name="Salamov A."/>
            <person name="Ahrendt S.R."/>
            <person name="Lipzen A."/>
            <person name="Sullivan W."/>
            <person name="Andreopoulos W.B."/>
            <person name="Clum A."/>
            <person name="Lindquist E."/>
            <person name="Daum C."/>
            <person name="Ramamoorthy G.K."/>
            <person name="Gryganskyi A."/>
            <person name="Culley D."/>
            <person name="Magnuson J.K."/>
            <person name="James T.Y."/>
            <person name="O'Malley M.A."/>
            <person name="Stajich J.E."/>
            <person name="Spatafora J.W."/>
            <person name="Visel A."/>
            <person name="Grigoriev I.V."/>
        </authorList>
    </citation>
    <scope>NUCLEOTIDE SEQUENCE [LARGE SCALE GENOMIC DNA]</scope>
    <source>
        <strain evidence="8 9">NRRL 3301</strain>
    </source>
</reference>
<keyword evidence="3" id="KW-0378">Hydrolase</keyword>
<dbReference type="InterPro" id="IPR016965">
    <property type="entry name" value="Pase_PHOSPHO-typ"/>
</dbReference>
<comment type="cofactor">
    <cofactor evidence="1 7">
        <name>Mg(2+)</name>
        <dbReference type="ChEBI" id="CHEBI:18420"/>
    </cofactor>
</comment>
<feature type="binding site" evidence="6">
    <location>
        <position position="99"/>
    </location>
    <ligand>
        <name>substrate</name>
    </ligand>
</feature>
<sequence>MRADRNLAVFDFDWSLIEQDSDFWCTSQLSEAAWANVQQESKNKQWTDLMDQTLCDLQNQGVTQEQMEKVLQRIPFTKAMLDTLRTLNSHETQVLVLSDANNFFIETILKAYGVRDLVHDIITNPTHLDDNNHVRIERRILSTAPPHQCPHPCTPNICKGLELDAYIKLNGPFQKIMYVGDGTNDYCPATRLRESDRYFVRNGKGLKQYLDTHPDKLATLDATITYWDSPADVFEAVVQERL</sequence>
<accession>A0A1X2GJJ5</accession>
<dbReference type="Gene3D" id="3.40.50.1000">
    <property type="entry name" value="HAD superfamily/HAD-like"/>
    <property type="match status" value="1"/>
</dbReference>
<dbReference type="OrthoDB" id="10267182at2759"/>
<feature type="binding site" evidence="6">
    <location>
        <position position="22"/>
    </location>
    <ligand>
        <name>substrate</name>
    </ligand>
</feature>
<keyword evidence="2 7" id="KW-0479">Metal-binding</keyword>
<dbReference type="InterPro" id="IPR036412">
    <property type="entry name" value="HAD-like_sf"/>
</dbReference>
<proteinExistence type="predicted"/>
<evidence type="ECO:0000256" key="6">
    <source>
        <dbReference type="PIRSR" id="PIRSR031051-2"/>
    </source>
</evidence>
<dbReference type="GO" id="GO:0046872">
    <property type="term" value="F:metal ion binding"/>
    <property type="evidence" value="ECO:0007669"/>
    <property type="project" value="UniProtKB-KW"/>
</dbReference>
<dbReference type="Pfam" id="PF06888">
    <property type="entry name" value="Put_Phosphatase"/>
    <property type="match status" value="1"/>
</dbReference>
<dbReference type="AlphaFoldDB" id="A0A1X2GJJ5"/>
<evidence type="ECO:0000256" key="4">
    <source>
        <dbReference type="ARBA" id="ARBA00022842"/>
    </source>
</evidence>
<feature type="active site" description="Proton donor" evidence="5">
    <location>
        <position position="13"/>
    </location>
</feature>
<feature type="active site" description="Nucleophile" evidence="5">
    <location>
        <position position="11"/>
    </location>
</feature>
<evidence type="ECO:0000313" key="8">
    <source>
        <dbReference type="EMBL" id="ORX55196.1"/>
    </source>
</evidence>
<dbReference type="Proteomes" id="UP000242146">
    <property type="component" value="Unassembled WGS sequence"/>
</dbReference>
<evidence type="ECO:0000256" key="3">
    <source>
        <dbReference type="ARBA" id="ARBA00022801"/>
    </source>
</evidence>
<gene>
    <name evidence="8" type="ORF">DM01DRAFT_1033009</name>
</gene>
<dbReference type="SUPFAM" id="SSF56784">
    <property type="entry name" value="HAD-like"/>
    <property type="match status" value="1"/>
</dbReference>
<evidence type="ECO:0000256" key="1">
    <source>
        <dbReference type="ARBA" id="ARBA00001946"/>
    </source>
</evidence>
<evidence type="ECO:0000313" key="9">
    <source>
        <dbReference type="Proteomes" id="UP000242146"/>
    </source>
</evidence>
<dbReference type="PIRSF" id="PIRSF031051">
    <property type="entry name" value="PyrdxlP_Pase_PHOSPHO2"/>
    <property type="match status" value="1"/>
</dbReference>
<protein>
    <submittedName>
        <fullName evidence="8">Uncharacterized protein</fullName>
    </submittedName>
</protein>
<dbReference type="PANTHER" id="PTHR20889">
    <property type="entry name" value="PHOSPHATASE, ORPHAN 1, 2"/>
    <property type="match status" value="1"/>
</dbReference>
<feature type="binding site" evidence="7">
    <location>
        <position position="11"/>
    </location>
    <ligand>
        <name>Mg(2+)</name>
        <dbReference type="ChEBI" id="CHEBI:18420"/>
    </ligand>
</feature>
<dbReference type="STRING" id="101127.A0A1X2GJJ5"/>